<name>A0A286RT76_9ANNE</name>
<reference evidence="6" key="1">
    <citation type="submission" date="2017-04" db="EMBL/GenBank/DDBJ databases">
        <title>Broad phylogenetic occurrence of the oxygen-binding hemerythrins in bilaterians.</title>
        <authorList>
            <person name="Costa-Paiva E.M."/>
            <person name="Schrago C.G."/>
            <person name="Halanych K.M."/>
        </authorList>
    </citation>
    <scope>NUCLEOTIDE SEQUENCE</scope>
    <source>
        <strain evidence="6">Capillo5</strain>
    </source>
</reference>
<dbReference type="PIRSF" id="PIRSF002033">
    <property type="entry name" value="Hemerythrin"/>
    <property type="match status" value="1"/>
</dbReference>
<evidence type="ECO:0000259" key="5">
    <source>
        <dbReference type="Pfam" id="PF01814"/>
    </source>
</evidence>
<dbReference type="NCBIfam" id="TIGR02481">
    <property type="entry name" value="hemeryth_dom"/>
    <property type="match status" value="1"/>
</dbReference>
<feature type="binding site" evidence="4">
    <location>
        <position position="109"/>
    </location>
    <ligand>
        <name>Fe cation</name>
        <dbReference type="ChEBI" id="CHEBI:24875"/>
        <label>2</label>
    </ligand>
</feature>
<dbReference type="Gene3D" id="1.20.120.50">
    <property type="entry name" value="Hemerythrin-like"/>
    <property type="match status" value="1"/>
</dbReference>
<organism evidence="6">
    <name type="scientific">Capilloventer sp. Capillo5</name>
    <dbReference type="NCBI Taxonomy" id="2032693"/>
    <lineage>
        <taxon>Eukaryota</taxon>
        <taxon>Metazoa</taxon>
        <taxon>Spiralia</taxon>
        <taxon>Lophotrochozoa</taxon>
        <taxon>Annelida</taxon>
        <taxon>Clitellata</taxon>
        <taxon>Oligochaeta</taxon>
        <taxon>Capilloventrida</taxon>
        <taxon>Capilloventridae</taxon>
        <taxon>Capilloventer</taxon>
    </lineage>
</organism>
<dbReference type="PANTHER" id="PTHR37164">
    <property type="entry name" value="BACTERIOHEMERYTHRIN"/>
    <property type="match status" value="1"/>
</dbReference>
<keyword evidence="3 4" id="KW-0408">Iron</keyword>
<sequence>MPGHHIPEPFCWDESFKVFYENLDQQHRILFSALFKLSQFPTEQDALTVMVAVMNAHFLTEEILMKRADYSERGPHKNAHDEFMSKIRGFHVPVSAADMNYCKDWLVNHIKDIDFKYKTKLTYQT</sequence>
<dbReference type="InterPro" id="IPR002063">
    <property type="entry name" value="Haemerythrin"/>
</dbReference>
<feature type="binding site" evidence="4">
    <location>
        <position position="114"/>
    </location>
    <ligand>
        <name>Fe cation</name>
        <dbReference type="ChEBI" id="CHEBI:24875"/>
        <label>1</label>
    </ligand>
</feature>
<feature type="binding site" evidence="4">
    <location>
        <position position="57"/>
    </location>
    <ligand>
        <name>Fe cation</name>
        <dbReference type="ChEBI" id="CHEBI:24875"/>
        <label>1</label>
    </ligand>
</feature>
<feature type="binding site" evidence="4">
    <location>
        <position position="76"/>
    </location>
    <ligand>
        <name>Fe cation</name>
        <dbReference type="ChEBI" id="CHEBI:24875"/>
        <label>2</label>
    </ligand>
</feature>
<dbReference type="InterPro" id="IPR012312">
    <property type="entry name" value="Hemerythrin-like"/>
</dbReference>
<dbReference type="InterPro" id="IPR050669">
    <property type="entry name" value="Hemerythrin"/>
</dbReference>
<feature type="binding site" evidence="4">
    <location>
        <position position="114"/>
    </location>
    <ligand>
        <name>Fe cation</name>
        <dbReference type="ChEBI" id="CHEBI:24875"/>
        <label>2</label>
    </ligand>
</feature>
<dbReference type="CDD" id="cd12107">
    <property type="entry name" value="Hemerythrin"/>
    <property type="match status" value="1"/>
</dbReference>
<dbReference type="GO" id="GO:0005506">
    <property type="term" value="F:iron ion binding"/>
    <property type="evidence" value="ECO:0007669"/>
    <property type="project" value="InterPro"/>
</dbReference>
<dbReference type="InterPro" id="IPR012827">
    <property type="entry name" value="Hemerythrin_metal-bd"/>
</dbReference>
<comment type="similarity">
    <text evidence="1">Belongs to the hemerythrin family.</text>
</comment>
<feature type="binding site" evidence="4">
    <location>
        <position position="61"/>
    </location>
    <ligand>
        <name>Fe cation</name>
        <dbReference type="ChEBI" id="CHEBI:24875"/>
        <label>2</label>
    </ligand>
</feature>
<proteinExistence type="evidence at transcript level"/>
<dbReference type="AlphaFoldDB" id="A0A286RT76"/>
<dbReference type="PROSITE" id="PS00550">
    <property type="entry name" value="HEMERYTHRINS"/>
    <property type="match status" value="1"/>
</dbReference>
<dbReference type="InterPro" id="IPR035938">
    <property type="entry name" value="Hemerythrin-like_sf"/>
</dbReference>
<feature type="binding site" evidence="4">
    <location>
        <position position="80"/>
    </location>
    <ligand>
        <name>Fe cation</name>
        <dbReference type="ChEBI" id="CHEBI:24875"/>
        <label>2</label>
    </ligand>
</feature>
<dbReference type="SUPFAM" id="SSF47188">
    <property type="entry name" value="Hemerythrin-like"/>
    <property type="match status" value="1"/>
</dbReference>
<accession>A0A286RT76</accession>
<evidence type="ECO:0000313" key="6">
    <source>
        <dbReference type="EMBL" id="ASW22257.1"/>
    </source>
</evidence>
<dbReference type="Pfam" id="PF01814">
    <property type="entry name" value="Hemerythrin"/>
    <property type="match status" value="1"/>
</dbReference>
<protein>
    <submittedName>
        <fullName evidence="6">Hemerythrin</fullName>
    </submittedName>
</protein>
<keyword evidence="2 4" id="KW-0479">Metal-binding</keyword>
<dbReference type="InterPro" id="IPR016131">
    <property type="entry name" value="Haemerythrin_Fe_BS"/>
</dbReference>
<evidence type="ECO:0000256" key="2">
    <source>
        <dbReference type="ARBA" id="ARBA00022723"/>
    </source>
</evidence>
<dbReference type="PRINTS" id="PR00186">
    <property type="entry name" value="HEMERYTHRIN"/>
</dbReference>
<feature type="binding site" evidence="4">
    <location>
        <position position="27"/>
    </location>
    <ligand>
        <name>Fe cation</name>
        <dbReference type="ChEBI" id="CHEBI:24875"/>
        <label>1</label>
    </ligand>
</feature>
<feature type="domain" description="Hemerythrin-like" evidence="5">
    <location>
        <begin position="19"/>
        <end position="120"/>
    </location>
</feature>
<dbReference type="NCBIfam" id="TIGR00058">
    <property type="entry name" value="Hemerythrin"/>
    <property type="match status" value="1"/>
</dbReference>
<evidence type="ECO:0000256" key="4">
    <source>
        <dbReference type="PIRSR" id="PIRSR002033-1"/>
    </source>
</evidence>
<evidence type="ECO:0000256" key="3">
    <source>
        <dbReference type="ARBA" id="ARBA00023004"/>
    </source>
</evidence>
<dbReference type="EMBL" id="KY929224">
    <property type="protein sequence ID" value="ASW22257.1"/>
    <property type="molecule type" value="mRNA"/>
</dbReference>
<feature type="binding site" evidence="4">
    <location>
        <position position="61"/>
    </location>
    <ligand>
        <name>Fe cation</name>
        <dbReference type="ChEBI" id="CHEBI:24875"/>
        <label>1</label>
    </ligand>
</feature>
<dbReference type="PANTHER" id="PTHR37164:SF1">
    <property type="entry name" value="BACTERIOHEMERYTHRIN"/>
    <property type="match status" value="1"/>
</dbReference>
<evidence type="ECO:0000256" key="1">
    <source>
        <dbReference type="ARBA" id="ARBA00010587"/>
    </source>
</evidence>